<dbReference type="Pfam" id="PF06725">
    <property type="entry name" value="3D"/>
    <property type="match status" value="1"/>
</dbReference>
<dbReference type="EMBL" id="BBLT01000005">
    <property type="protein sequence ID" value="GAL85661.1"/>
    <property type="molecule type" value="Genomic_DNA"/>
</dbReference>
<feature type="domain" description="3D" evidence="1">
    <location>
        <begin position="137"/>
        <end position="198"/>
    </location>
</feature>
<name>A0A098LFA2_9BACT</name>
<dbReference type="InterPro" id="IPR010611">
    <property type="entry name" value="3D_dom"/>
</dbReference>
<dbReference type="Proteomes" id="UP000030185">
    <property type="component" value="Unassembled WGS sequence"/>
</dbReference>
<dbReference type="AlphaFoldDB" id="A0A098LFA2"/>
<dbReference type="Gene3D" id="2.40.40.10">
    <property type="entry name" value="RlpA-like domain"/>
    <property type="match status" value="1"/>
</dbReference>
<gene>
    <name evidence="2" type="ORF">MYP_2890</name>
</gene>
<dbReference type="OrthoDB" id="9798935at2"/>
<protein>
    <recommendedName>
        <fullName evidence="1">3D domain-containing protein</fullName>
    </recommendedName>
</protein>
<dbReference type="STRING" id="153721.MYP_2890"/>
<dbReference type="InterPro" id="IPR036908">
    <property type="entry name" value="RlpA-like_sf"/>
</dbReference>
<evidence type="ECO:0000259" key="1">
    <source>
        <dbReference type="Pfam" id="PF06725"/>
    </source>
</evidence>
<dbReference type="SUPFAM" id="SSF50685">
    <property type="entry name" value="Barwin-like endoglucanases"/>
    <property type="match status" value="1"/>
</dbReference>
<evidence type="ECO:0000313" key="2">
    <source>
        <dbReference type="EMBL" id="GAL85661.1"/>
    </source>
</evidence>
<sequence length="231" mass="26255">MRSYLLITYFLFSTIILLGQSDSAKISLWATYYYVPTLDHNERGIDLLNKKEEKTGFKLDSCDWCNAVIEGTVFIQKENRTYVLNYAGRSKEIQYDCRQCIIYKNYENYLNSGKVLWELSSGFGKGCKNYNLVPFTTIAVDTVIIPIGTVIYIPKAKGAKYADSKGKLVEHNGYFFAGDVGSKIVGNHIDVFLGSSKENPFDFVKSNHAGSFEAYFVKDKKIIDKYTSLHK</sequence>
<reference evidence="2 3" key="1">
    <citation type="submission" date="2014-09" db="EMBL/GenBank/DDBJ databases">
        <title>Sporocytophaga myxococcoides PG-01 genome sequencing.</title>
        <authorList>
            <person name="Liu L."/>
            <person name="Gao P.J."/>
            <person name="Chen G.J."/>
            <person name="Wang L.S."/>
        </authorList>
    </citation>
    <scope>NUCLEOTIDE SEQUENCE [LARGE SCALE GENOMIC DNA]</scope>
    <source>
        <strain evidence="2 3">PG-01</strain>
    </source>
</reference>
<dbReference type="eggNOG" id="COG3584">
    <property type="taxonomic scope" value="Bacteria"/>
</dbReference>
<accession>A0A098LFA2</accession>
<dbReference type="GO" id="GO:0004553">
    <property type="term" value="F:hydrolase activity, hydrolyzing O-glycosyl compounds"/>
    <property type="evidence" value="ECO:0007669"/>
    <property type="project" value="InterPro"/>
</dbReference>
<dbReference type="RefSeq" id="WP_052430206.1">
    <property type="nucleotide sequence ID" value="NZ_BBLT01000005.1"/>
</dbReference>
<comment type="caution">
    <text evidence="2">The sequence shown here is derived from an EMBL/GenBank/DDBJ whole genome shotgun (WGS) entry which is preliminary data.</text>
</comment>
<dbReference type="CDD" id="cd22785">
    <property type="entry name" value="DPBB_MltA-like"/>
    <property type="match status" value="1"/>
</dbReference>
<dbReference type="GO" id="GO:0019867">
    <property type="term" value="C:outer membrane"/>
    <property type="evidence" value="ECO:0007669"/>
    <property type="project" value="InterPro"/>
</dbReference>
<organism evidence="2 3">
    <name type="scientific">Sporocytophaga myxococcoides</name>
    <dbReference type="NCBI Taxonomy" id="153721"/>
    <lineage>
        <taxon>Bacteria</taxon>
        <taxon>Pseudomonadati</taxon>
        <taxon>Bacteroidota</taxon>
        <taxon>Cytophagia</taxon>
        <taxon>Cytophagales</taxon>
        <taxon>Cytophagaceae</taxon>
        <taxon>Sporocytophaga</taxon>
    </lineage>
</organism>
<keyword evidence="3" id="KW-1185">Reference proteome</keyword>
<dbReference type="GO" id="GO:0009254">
    <property type="term" value="P:peptidoglycan turnover"/>
    <property type="evidence" value="ECO:0007669"/>
    <property type="project" value="InterPro"/>
</dbReference>
<evidence type="ECO:0000313" key="3">
    <source>
        <dbReference type="Proteomes" id="UP000030185"/>
    </source>
</evidence>
<proteinExistence type="predicted"/>